<proteinExistence type="inferred from homology"/>
<sequence>MISLLSRVYKAFDPPSAEKHDKPIRFGILGAATIAPMTIITPAVSHAEVVVQAISARDRARAEAFAKKHGISDVRDTYEEILQDANIDAVLIPLPNGLHYEWAVRAIRAGKHVLLEKPSVNNEEEAAKLFNMPELSQPNAPVLLEACHSRFHPAVHKFLSFITPGDVVHVYTDVMVPWLFINKDRIEFNYKLGGGSIMALGTYNFAMLRMIFDDEPEECLSCDPTVWADGVHDKCDYHFKSTFRFPNGGIAEATATLQGPILWKPSEARVTHKDVVVPDASLPDTQEKVKTRKVTLHGYMHAVLWHRIDVEDLFVIRNKADGQPIKKWTEKASHKAYSFQEDAGNKLADIPGEDWWMSYRYQLEEFVNRIKGRPTNYWIDGQDSVKQMRMVDMAYAKSGLGLRPTSEFS</sequence>
<evidence type="ECO:0000313" key="9">
    <source>
        <dbReference type="Proteomes" id="UP000039046"/>
    </source>
</evidence>
<dbReference type="GO" id="GO:0047837">
    <property type="term" value="F:D-xylose 1-dehydrogenase (NADP+) activity"/>
    <property type="evidence" value="ECO:0007669"/>
    <property type="project" value="UniProtKB-EC"/>
</dbReference>
<evidence type="ECO:0000256" key="2">
    <source>
        <dbReference type="ARBA" id="ARBA00023002"/>
    </source>
</evidence>
<dbReference type="Proteomes" id="UP000039046">
    <property type="component" value="Unassembled WGS sequence"/>
</dbReference>
<dbReference type="AlphaFoldDB" id="A0A0A1T477"/>
<keyword evidence="9" id="KW-1185">Reference proteome</keyword>
<evidence type="ECO:0000256" key="4">
    <source>
        <dbReference type="ARBA" id="ARBA00042988"/>
    </source>
</evidence>
<organism evidence="8 9">
    <name type="scientific">[Torrubiella] hemipterigena</name>
    <dbReference type="NCBI Taxonomy" id="1531966"/>
    <lineage>
        <taxon>Eukaryota</taxon>
        <taxon>Fungi</taxon>
        <taxon>Dikarya</taxon>
        <taxon>Ascomycota</taxon>
        <taxon>Pezizomycotina</taxon>
        <taxon>Sordariomycetes</taxon>
        <taxon>Hypocreomycetidae</taxon>
        <taxon>Hypocreales</taxon>
        <taxon>Clavicipitaceae</taxon>
        <taxon>Clavicipitaceae incertae sedis</taxon>
        <taxon>'Torrubiella' clade</taxon>
    </lineage>
</organism>
<dbReference type="PANTHER" id="PTHR22604">
    <property type="entry name" value="OXIDOREDUCTASES"/>
    <property type="match status" value="1"/>
</dbReference>
<evidence type="ECO:0000313" key="8">
    <source>
        <dbReference type="EMBL" id="CEJ81077.1"/>
    </source>
</evidence>
<reference evidence="8 9" key="1">
    <citation type="journal article" date="2015" name="Genome Announc.">
        <title>Draft Genome Sequence and Gene Annotation of the Entomopathogenic Fungus Verticillium hemipterigenum.</title>
        <authorList>
            <person name="Horn F."/>
            <person name="Habel A."/>
            <person name="Scharf D.H."/>
            <person name="Dworschak J."/>
            <person name="Brakhage A.A."/>
            <person name="Guthke R."/>
            <person name="Hertweck C."/>
            <person name="Linde J."/>
        </authorList>
    </citation>
    <scope>NUCLEOTIDE SEQUENCE [LARGE SCALE GENOMIC DNA]</scope>
</reference>
<dbReference type="EMBL" id="CDHN01000001">
    <property type="protein sequence ID" value="CEJ81077.1"/>
    <property type="molecule type" value="Genomic_DNA"/>
</dbReference>
<dbReference type="Pfam" id="PF22725">
    <property type="entry name" value="GFO_IDH_MocA_C3"/>
    <property type="match status" value="1"/>
</dbReference>
<dbReference type="SUPFAM" id="SSF51735">
    <property type="entry name" value="NAD(P)-binding Rossmann-fold domains"/>
    <property type="match status" value="1"/>
</dbReference>
<dbReference type="Gene3D" id="3.30.360.10">
    <property type="entry name" value="Dihydrodipicolinate Reductase, domain 2"/>
    <property type="match status" value="1"/>
</dbReference>
<evidence type="ECO:0000259" key="7">
    <source>
        <dbReference type="Pfam" id="PF22725"/>
    </source>
</evidence>
<dbReference type="EC" id="1.1.1.179" evidence="3"/>
<name>A0A0A1T477_9HYPO</name>
<protein>
    <recommendedName>
        <fullName evidence="3">D-xylose 1-dehydrogenase (NADP(+), D-xylono-1,5-lactone-forming)</fullName>
        <ecNumber evidence="3">1.1.1.179</ecNumber>
    </recommendedName>
    <alternativeName>
        <fullName evidence="4">D-xylose-NADP dehydrogenase</fullName>
    </alternativeName>
</protein>
<gene>
    <name evidence="8" type="ORF">VHEMI01227</name>
</gene>
<dbReference type="PANTHER" id="PTHR22604:SF105">
    <property type="entry name" value="TRANS-1,2-DIHYDROBENZENE-1,2-DIOL DEHYDROGENASE"/>
    <property type="match status" value="1"/>
</dbReference>
<evidence type="ECO:0000259" key="6">
    <source>
        <dbReference type="Pfam" id="PF01408"/>
    </source>
</evidence>
<accession>A0A0A1T477</accession>
<evidence type="ECO:0000256" key="1">
    <source>
        <dbReference type="ARBA" id="ARBA00010928"/>
    </source>
</evidence>
<dbReference type="OrthoDB" id="6417021at2759"/>
<dbReference type="InterPro" id="IPR055170">
    <property type="entry name" value="GFO_IDH_MocA-like_dom"/>
</dbReference>
<dbReference type="Pfam" id="PF01408">
    <property type="entry name" value="GFO_IDH_MocA"/>
    <property type="match status" value="1"/>
</dbReference>
<dbReference type="InterPro" id="IPR036291">
    <property type="entry name" value="NAD(P)-bd_dom_sf"/>
</dbReference>
<dbReference type="Gene3D" id="3.40.50.720">
    <property type="entry name" value="NAD(P)-binding Rossmann-like Domain"/>
    <property type="match status" value="1"/>
</dbReference>
<dbReference type="GO" id="GO:0000166">
    <property type="term" value="F:nucleotide binding"/>
    <property type="evidence" value="ECO:0007669"/>
    <property type="project" value="InterPro"/>
</dbReference>
<dbReference type="SUPFAM" id="SSF55347">
    <property type="entry name" value="Glyceraldehyde-3-phosphate dehydrogenase-like, C-terminal domain"/>
    <property type="match status" value="1"/>
</dbReference>
<dbReference type="InterPro" id="IPR050984">
    <property type="entry name" value="Gfo/Idh/MocA_domain"/>
</dbReference>
<dbReference type="InterPro" id="IPR000683">
    <property type="entry name" value="Gfo/Idh/MocA-like_OxRdtase_N"/>
</dbReference>
<evidence type="ECO:0000256" key="3">
    <source>
        <dbReference type="ARBA" id="ARBA00038984"/>
    </source>
</evidence>
<dbReference type="STRING" id="1531966.A0A0A1T477"/>
<keyword evidence="2" id="KW-0560">Oxidoreductase</keyword>
<comment type="similarity">
    <text evidence="1">Belongs to the Gfo/Idh/MocA family.</text>
</comment>
<feature type="domain" description="GFO/IDH/MocA-like oxidoreductase" evidence="7">
    <location>
        <begin position="165"/>
        <end position="256"/>
    </location>
</feature>
<feature type="domain" description="Gfo/Idh/MocA-like oxidoreductase N-terminal" evidence="6">
    <location>
        <begin position="24"/>
        <end position="132"/>
    </location>
</feature>
<comment type="catalytic activity">
    <reaction evidence="5">
        <text>D-xylose + NADP(+) = D-xylono-1,5-lactone + NADPH + H(+)</text>
        <dbReference type="Rhea" id="RHEA:22000"/>
        <dbReference type="ChEBI" id="CHEBI:15378"/>
        <dbReference type="ChEBI" id="CHEBI:15867"/>
        <dbReference type="ChEBI" id="CHEBI:53455"/>
        <dbReference type="ChEBI" id="CHEBI:57783"/>
        <dbReference type="ChEBI" id="CHEBI:58349"/>
        <dbReference type="EC" id="1.1.1.179"/>
    </reaction>
</comment>
<evidence type="ECO:0000256" key="5">
    <source>
        <dbReference type="ARBA" id="ARBA00049233"/>
    </source>
</evidence>